<reference evidence="1 2" key="1">
    <citation type="submission" date="2020-07" db="EMBL/GenBank/DDBJ databases">
        <title>Moheibacter lacus sp. nov., a member of the family Flavobacteriaceae isolated from freshwater lake sediment.</title>
        <authorList>
            <person name="Liu Y."/>
        </authorList>
    </citation>
    <scope>NUCLEOTIDE SEQUENCE [LARGE SCALE GENOMIC DNA]</scope>
    <source>
        <strain evidence="1 2">BDHS18</strain>
    </source>
</reference>
<comment type="caution">
    <text evidence="1">The sequence shown here is derived from an EMBL/GenBank/DDBJ whole genome shotgun (WGS) entry which is preliminary data.</text>
</comment>
<dbReference type="EMBL" id="JACDZE010000001">
    <property type="protein sequence ID" value="MBA5629219.1"/>
    <property type="molecule type" value="Genomic_DNA"/>
</dbReference>
<protein>
    <recommendedName>
        <fullName evidence="3">Lipoprotein</fullName>
    </recommendedName>
</protein>
<gene>
    <name evidence="1" type="ORF">HU137_05475</name>
</gene>
<accession>A0A838ZSA6</accession>
<dbReference type="RefSeq" id="WP_182042782.1">
    <property type="nucleotide sequence ID" value="NZ_JACDZE010000001.1"/>
</dbReference>
<dbReference type="AlphaFoldDB" id="A0A838ZSA6"/>
<dbReference type="Proteomes" id="UP000552241">
    <property type="component" value="Unassembled WGS sequence"/>
</dbReference>
<evidence type="ECO:0000313" key="2">
    <source>
        <dbReference type="Proteomes" id="UP000552241"/>
    </source>
</evidence>
<name>A0A838ZSA6_9FLAO</name>
<dbReference type="PROSITE" id="PS51257">
    <property type="entry name" value="PROKAR_LIPOPROTEIN"/>
    <property type="match status" value="1"/>
</dbReference>
<sequence length="226" mass="26990">MRIVKAIQFVCFGLFLIVSSCQKRQNEQICREKFFASYFTLSTMPSYSYDKYNNIPLNMPDSAKIYINCMIRLSPDNYENYIWQAKTYFILKEYDSLIYSMKNTPTPIDHDFNYAFESLTGIGYEKIDMGDSANLHYRKALDIIEKTKDKIPMDYAFTKYLIENNNANFKIQLEKVIKDFQQRNPNDSMYNIYLREVQKIPFEQGREFIISDIVKRYDKLFYQTPN</sequence>
<evidence type="ECO:0008006" key="3">
    <source>
        <dbReference type="Google" id="ProtNLM"/>
    </source>
</evidence>
<proteinExistence type="predicted"/>
<evidence type="ECO:0000313" key="1">
    <source>
        <dbReference type="EMBL" id="MBA5629219.1"/>
    </source>
</evidence>
<organism evidence="1 2">
    <name type="scientific">Moheibacter lacus</name>
    <dbReference type="NCBI Taxonomy" id="2745851"/>
    <lineage>
        <taxon>Bacteria</taxon>
        <taxon>Pseudomonadati</taxon>
        <taxon>Bacteroidota</taxon>
        <taxon>Flavobacteriia</taxon>
        <taxon>Flavobacteriales</taxon>
        <taxon>Weeksellaceae</taxon>
        <taxon>Moheibacter</taxon>
    </lineage>
</organism>
<keyword evidence="2" id="KW-1185">Reference proteome</keyword>